<organism evidence="15 16">
    <name type="scientific">Gibbsiella quercinecans</name>
    <dbReference type="NCBI Taxonomy" id="929813"/>
    <lineage>
        <taxon>Bacteria</taxon>
        <taxon>Pseudomonadati</taxon>
        <taxon>Pseudomonadota</taxon>
        <taxon>Gammaproteobacteria</taxon>
        <taxon>Enterobacterales</taxon>
        <taxon>Yersiniaceae</taxon>
        <taxon>Gibbsiella</taxon>
    </lineage>
</organism>
<evidence type="ECO:0000313" key="16">
    <source>
        <dbReference type="Proteomes" id="UP000217182"/>
    </source>
</evidence>
<dbReference type="EC" id="2.7.7.80" evidence="9"/>
<dbReference type="Pfam" id="PF00581">
    <property type="entry name" value="Rhodanese"/>
    <property type="match status" value="1"/>
</dbReference>
<dbReference type="Pfam" id="PF00899">
    <property type="entry name" value="ThiF"/>
    <property type="match status" value="1"/>
</dbReference>
<comment type="similarity">
    <text evidence="2">Belongs to the HesA/MoeB/ThiF family.</text>
</comment>
<dbReference type="OrthoDB" id="9804286at2"/>
<comment type="catalytic activity">
    <reaction evidence="6">
        <text>[molybdopterin-synthase sulfur-carrier protein]-C-terminal Gly-Gly + ATP + H(+) = [molybdopterin-synthase sulfur-carrier protein]-C-terminal Gly-Gly-AMP + diphosphate</text>
        <dbReference type="Rhea" id="RHEA:43616"/>
        <dbReference type="Rhea" id="RHEA-COMP:12159"/>
        <dbReference type="Rhea" id="RHEA-COMP:12202"/>
        <dbReference type="ChEBI" id="CHEBI:15378"/>
        <dbReference type="ChEBI" id="CHEBI:30616"/>
        <dbReference type="ChEBI" id="CHEBI:33019"/>
        <dbReference type="ChEBI" id="CHEBI:90618"/>
        <dbReference type="ChEBI" id="CHEBI:90778"/>
        <dbReference type="EC" id="2.7.7.80"/>
    </reaction>
</comment>
<evidence type="ECO:0000256" key="7">
    <source>
        <dbReference type="ARBA" id="ARBA00055169"/>
    </source>
</evidence>
<dbReference type="InterPro" id="IPR036873">
    <property type="entry name" value="Rhodanese-like_dom_sf"/>
</dbReference>
<dbReference type="AlphaFoldDB" id="A0A250AYS5"/>
<feature type="domain" description="Rhodanese" evidence="14">
    <location>
        <begin position="300"/>
        <end position="389"/>
    </location>
</feature>
<dbReference type="GO" id="GO:0005524">
    <property type="term" value="F:ATP binding"/>
    <property type="evidence" value="ECO:0007669"/>
    <property type="project" value="UniProtKB-KW"/>
</dbReference>
<dbReference type="PANTHER" id="PTHR10953:SF102">
    <property type="entry name" value="ADENYLYLTRANSFERASE AND SULFURTRANSFERASE MOCS3"/>
    <property type="match status" value="1"/>
</dbReference>
<dbReference type="PROSITE" id="PS50206">
    <property type="entry name" value="RHODANESE_3"/>
    <property type="match status" value="1"/>
</dbReference>
<dbReference type="GO" id="GO:0008146">
    <property type="term" value="F:sulfotransferase activity"/>
    <property type="evidence" value="ECO:0007669"/>
    <property type="project" value="TreeGrafter"/>
</dbReference>
<gene>
    <name evidence="15" type="ORF">AWC35_07120</name>
</gene>
<dbReference type="GO" id="GO:0008641">
    <property type="term" value="F:ubiquitin-like modifier activating enzyme activity"/>
    <property type="evidence" value="ECO:0007669"/>
    <property type="project" value="InterPro"/>
</dbReference>
<evidence type="ECO:0000313" key="15">
    <source>
        <dbReference type="EMBL" id="ATA19138.1"/>
    </source>
</evidence>
<dbReference type="SMART" id="SM00450">
    <property type="entry name" value="RHOD"/>
    <property type="match status" value="1"/>
</dbReference>
<evidence type="ECO:0000256" key="11">
    <source>
        <dbReference type="ARBA" id="ARBA00075110"/>
    </source>
</evidence>
<dbReference type="Gene3D" id="3.40.50.720">
    <property type="entry name" value="NAD(P)-binding Rossmann-like Domain"/>
    <property type="match status" value="1"/>
</dbReference>
<evidence type="ECO:0000256" key="10">
    <source>
        <dbReference type="ARBA" id="ARBA00073635"/>
    </source>
</evidence>
<proteinExistence type="inferred from homology"/>
<dbReference type="CDD" id="cd00757">
    <property type="entry name" value="ThiF_MoeB_HesA_family"/>
    <property type="match status" value="1"/>
</dbReference>
<dbReference type="PANTHER" id="PTHR10953">
    <property type="entry name" value="UBIQUITIN-ACTIVATING ENZYME E1"/>
    <property type="match status" value="1"/>
</dbReference>
<dbReference type="Gene3D" id="3.40.250.10">
    <property type="entry name" value="Rhodanese-like domain"/>
    <property type="match status" value="1"/>
</dbReference>
<dbReference type="InterPro" id="IPR035985">
    <property type="entry name" value="Ubiquitin-activating_enz"/>
</dbReference>
<keyword evidence="16" id="KW-1185">Reference proteome</keyword>
<dbReference type="SUPFAM" id="SSF69572">
    <property type="entry name" value="Activating enzymes of the ubiquitin-like proteins"/>
    <property type="match status" value="1"/>
</dbReference>
<reference evidence="15 16" key="1">
    <citation type="submission" date="2016-01" db="EMBL/GenBank/DDBJ databases">
        <authorList>
            <person name="Oliw E.H."/>
        </authorList>
    </citation>
    <scope>NUCLEOTIDE SEQUENCE [LARGE SCALE GENOMIC DNA]</scope>
    <source>
        <strain evidence="15 16">FRB97</strain>
    </source>
</reference>
<evidence type="ECO:0000256" key="5">
    <source>
        <dbReference type="ARBA" id="ARBA00022840"/>
    </source>
</evidence>
<dbReference type="KEGG" id="gqu:AWC35_07120"/>
<evidence type="ECO:0000256" key="4">
    <source>
        <dbReference type="ARBA" id="ARBA00022741"/>
    </source>
</evidence>
<evidence type="ECO:0000256" key="2">
    <source>
        <dbReference type="ARBA" id="ARBA00009919"/>
    </source>
</evidence>
<dbReference type="GO" id="GO:0004792">
    <property type="term" value="F:thiosulfate-cyanide sulfurtransferase activity"/>
    <property type="evidence" value="ECO:0007669"/>
    <property type="project" value="TreeGrafter"/>
</dbReference>
<keyword evidence="5" id="KW-0067">ATP-binding</keyword>
<dbReference type="GO" id="GO:0061605">
    <property type="term" value="F:molybdopterin-synthase adenylyltransferase activity"/>
    <property type="evidence" value="ECO:0007669"/>
    <property type="project" value="UniProtKB-EC"/>
</dbReference>
<sequence length="391" mass="42887">MSLPSIIPDDRLATLSHAEIARYSRHLLLAEVGLEGQQRLKSARVLLIGTGGLGAPVALYLAAAGVGTIGIVDFDFVEVSNLQRQIIHSTKDIDRPKVASAKDKIRAINPDIEVVTYNTQLSSKNALEIIRNYDIVVDGTDNYPTRYLINDACVLLGKPNVYGSIFQFEGQASVFYAKNGPCYRCLYPAPPPPGLVPSCAEGGVVGVLPGIIGTIQAAEAIKLIIGGNDSLIGRLLLFDVWQMKQRELKLEKDPNCPVCGEHPTIHALIDYEEFCGLKPTEEETPIESVTARELKTWLDAKKPLQLIDIREPHERAIVKFPDAKVIPLGQIVRRIAEFDPAVDAVFLCKIGQRSLFAIRALQRAGYTGRVLNLKDGINAWAQDVDTSLPQY</sequence>
<name>A0A250AYS5_9GAMM</name>
<comment type="subunit">
    <text evidence="8">Homodimer. Forms a stable heterotetrameric complex of 2 MoeB and 2 MoaD during adenylation of MoaD.</text>
</comment>
<evidence type="ECO:0000256" key="9">
    <source>
        <dbReference type="ARBA" id="ARBA00066884"/>
    </source>
</evidence>
<dbReference type="InterPro" id="IPR001763">
    <property type="entry name" value="Rhodanese-like_dom"/>
</dbReference>
<dbReference type="InterPro" id="IPR045886">
    <property type="entry name" value="ThiF/MoeB/HesA"/>
</dbReference>
<keyword evidence="4" id="KW-0547">Nucleotide-binding</keyword>
<evidence type="ECO:0000256" key="6">
    <source>
        <dbReference type="ARBA" id="ARBA00052218"/>
    </source>
</evidence>
<evidence type="ECO:0000256" key="12">
    <source>
        <dbReference type="ARBA" id="ARBA00075328"/>
    </source>
</evidence>
<evidence type="ECO:0000256" key="1">
    <source>
        <dbReference type="ARBA" id="ARBA00005046"/>
    </source>
</evidence>
<protein>
    <recommendedName>
        <fullName evidence="10">Molybdopterin-synthase adenylyltransferase</fullName>
        <ecNumber evidence="9">2.7.7.80</ecNumber>
    </recommendedName>
    <alternativeName>
        <fullName evidence="13">MoaD protein adenylase</fullName>
    </alternativeName>
    <alternativeName>
        <fullName evidence="11">Molybdopterin-converting factor subunit 1 adenylase</fullName>
    </alternativeName>
    <alternativeName>
        <fullName evidence="12">Sulfur carrier protein MoaD adenylyltransferase</fullName>
    </alternativeName>
</protein>
<dbReference type="GO" id="GO:0005829">
    <property type="term" value="C:cytosol"/>
    <property type="evidence" value="ECO:0007669"/>
    <property type="project" value="TreeGrafter"/>
</dbReference>
<dbReference type="InterPro" id="IPR000594">
    <property type="entry name" value="ThiF_NAD_FAD-bd"/>
</dbReference>
<evidence type="ECO:0000256" key="3">
    <source>
        <dbReference type="ARBA" id="ARBA00022679"/>
    </source>
</evidence>
<evidence type="ECO:0000256" key="8">
    <source>
        <dbReference type="ARBA" id="ARBA00063809"/>
    </source>
</evidence>
<dbReference type="FunFam" id="3.40.50.720:FF:000033">
    <property type="entry name" value="Adenylyltransferase and sulfurtransferase MOCS3"/>
    <property type="match status" value="1"/>
</dbReference>
<dbReference type="RefSeq" id="WP_095845740.1">
    <property type="nucleotide sequence ID" value="NZ_CP014136.1"/>
</dbReference>
<evidence type="ECO:0000259" key="14">
    <source>
        <dbReference type="PROSITE" id="PS50206"/>
    </source>
</evidence>
<keyword evidence="3" id="KW-0808">Transferase</keyword>
<dbReference type="Proteomes" id="UP000217182">
    <property type="component" value="Chromosome"/>
</dbReference>
<dbReference type="NCBIfam" id="NF004281">
    <property type="entry name" value="PRK05690.1"/>
    <property type="match status" value="1"/>
</dbReference>
<evidence type="ECO:0000256" key="13">
    <source>
        <dbReference type="ARBA" id="ARBA00078531"/>
    </source>
</evidence>
<accession>A0A250AYS5</accession>
<comment type="function">
    <text evidence="7">Catalyzes the adenylation by ATP of the carboxyl group of the C-terminal glycine of sulfur carrier protein MoaD.</text>
</comment>
<dbReference type="EMBL" id="CP014136">
    <property type="protein sequence ID" value="ATA19138.1"/>
    <property type="molecule type" value="Genomic_DNA"/>
</dbReference>
<comment type="pathway">
    <text evidence="1">Cofactor biosynthesis; molybdopterin biosynthesis.</text>
</comment>